<name>A0ABU6GFC8_9BACL</name>
<dbReference type="Gene3D" id="3.90.79.10">
    <property type="entry name" value="Nucleoside Triphosphate Pyrophosphohydrolase"/>
    <property type="match status" value="1"/>
</dbReference>
<protein>
    <submittedName>
        <fullName evidence="5">NUDIX hydrolase</fullName>
    </submittedName>
</protein>
<evidence type="ECO:0000259" key="4">
    <source>
        <dbReference type="PROSITE" id="PS51462"/>
    </source>
</evidence>
<dbReference type="PRINTS" id="PR00502">
    <property type="entry name" value="NUDIXFAMILY"/>
</dbReference>
<gene>
    <name evidence="5" type="ORF">P4H66_00980</name>
</gene>
<dbReference type="InterPro" id="IPR015797">
    <property type="entry name" value="NUDIX_hydrolase-like_dom_sf"/>
</dbReference>
<evidence type="ECO:0000313" key="5">
    <source>
        <dbReference type="EMBL" id="MEC0238445.1"/>
    </source>
</evidence>
<comment type="cofactor">
    <cofactor evidence="1">
        <name>Mg(2+)</name>
        <dbReference type="ChEBI" id="CHEBI:18420"/>
    </cofactor>
</comment>
<dbReference type="SUPFAM" id="SSF55811">
    <property type="entry name" value="Nudix"/>
    <property type="match status" value="1"/>
</dbReference>
<sequence length="159" mass="17865">MSEYIRELRSLVGTRPLILVGAVVIIQNNKSQILLQHRKDGDWGLPGGLMEPGELIEETATREVYEETGLTVNHLTMLELFSGPALYLKLKNGDELYSVTAMYLCNDYRGELACDSTESHEIRFFDVGDLPNLNPANTIYLAKYLESDCNPLNITKRGL</sequence>
<evidence type="ECO:0000256" key="3">
    <source>
        <dbReference type="RuleBase" id="RU003476"/>
    </source>
</evidence>
<comment type="similarity">
    <text evidence="3">Belongs to the Nudix hydrolase family.</text>
</comment>
<dbReference type="PROSITE" id="PS51462">
    <property type="entry name" value="NUDIX"/>
    <property type="match status" value="1"/>
</dbReference>
<comment type="caution">
    <text evidence="5">The sequence shown here is derived from an EMBL/GenBank/DDBJ whole genome shotgun (WGS) entry which is preliminary data.</text>
</comment>
<organism evidence="5 6">
    <name type="scientific">Paenibacillus dokdonensis</name>
    <dbReference type="NCBI Taxonomy" id="2567944"/>
    <lineage>
        <taxon>Bacteria</taxon>
        <taxon>Bacillati</taxon>
        <taxon>Bacillota</taxon>
        <taxon>Bacilli</taxon>
        <taxon>Bacillales</taxon>
        <taxon>Paenibacillaceae</taxon>
        <taxon>Paenibacillus</taxon>
    </lineage>
</organism>
<dbReference type="PROSITE" id="PS00893">
    <property type="entry name" value="NUDIX_BOX"/>
    <property type="match status" value="1"/>
</dbReference>
<dbReference type="PANTHER" id="PTHR43046">
    <property type="entry name" value="GDP-MANNOSE MANNOSYL HYDROLASE"/>
    <property type="match status" value="1"/>
</dbReference>
<feature type="domain" description="Nudix hydrolase" evidence="4">
    <location>
        <begin position="16"/>
        <end position="147"/>
    </location>
</feature>
<dbReference type="RefSeq" id="WP_326085021.1">
    <property type="nucleotide sequence ID" value="NZ_JARLKZ010000002.1"/>
</dbReference>
<reference evidence="5 6" key="1">
    <citation type="submission" date="2023-03" db="EMBL/GenBank/DDBJ databases">
        <title>Bacillus Genome Sequencing.</title>
        <authorList>
            <person name="Dunlap C."/>
        </authorList>
    </citation>
    <scope>NUCLEOTIDE SEQUENCE [LARGE SCALE GENOMIC DNA]</scope>
    <source>
        <strain evidence="5 6">BD-525</strain>
    </source>
</reference>
<dbReference type="InterPro" id="IPR020476">
    <property type="entry name" value="Nudix_hydrolase"/>
</dbReference>
<dbReference type="Pfam" id="PF00293">
    <property type="entry name" value="NUDIX"/>
    <property type="match status" value="1"/>
</dbReference>
<accession>A0ABU6GFC8</accession>
<evidence type="ECO:0000256" key="2">
    <source>
        <dbReference type="ARBA" id="ARBA00022801"/>
    </source>
</evidence>
<evidence type="ECO:0000256" key="1">
    <source>
        <dbReference type="ARBA" id="ARBA00001946"/>
    </source>
</evidence>
<dbReference type="GO" id="GO:0016787">
    <property type="term" value="F:hydrolase activity"/>
    <property type="evidence" value="ECO:0007669"/>
    <property type="project" value="UniProtKB-KW"/>
</dbReference>
<keyword evidence="2 3" id="KW-0378">Hydrolase</keyword>
<dbReference type="Proteomes" id="UP001344632">
    <property type="component" value="Unassembled WGS sequence"/>
</dbReference>
<keyword evidence="6" id="KW-1185">Reference proteome</keyword>
<dbReference type="PANTHER" id="PTHR43046:SF2">
    <property type="entry name" value="8-OXO-DGTP DIPHOSPHATASE-RELATED"/>
    <property type="match status" value="1"/>
</dbReference>
<dbReference type="InterPro" id="IPR020084">
    <property type="entry name" value="NUDIX_hydrolase_CS"/>
</dbReference>
<proteinExistence type="inferred from homology"/>
<dbReference type="CDD" id="cd04677">
    <property type="entry name" value="NUDIX_Hydrolase"/>
    <property type="match status" value="1"/>
</dbReference>
<evidence type="ECO:0000313" key="6">
    <source>
        <dbReference type="Proteomes" id="UP001344632"/>
    </source>
</evidence>
<dbReference type="EMBL" id="JARLKZ010000002">
    <property type="protein sequence ID" value="MEC0238445.1"/>
    <property type="molecule type" value="Genomic_DNA"/>
</dbReference>
<dbReference type="InterPro" id="IPR000086">
    <property type="entry name" value="NUDIX_hydrolase_dom"/>
</dbReference>